<protein>
    <recommendedName>
        <fullName evidence="2">Recombinase A</fullName>
    </recommendedName>
</protein>
<comment type="caution">
    <text evidence="1">The sequence shown here is derived from an EMBL/GenBank/DDBJ whole genome shotgun (WGS) entry which is preliminary data.</text>
</comment>
<proteinExistence type="predicted"/>
<reference evidence="1" key="1">
    <citation type="submission" date="2023-04" db="EMBL/GenBank/DDBJ databases">
        <title>Characterization and analysis of the complete genome of Gordonia rubripertincta 112, the degrader of aromatic and aliphatic compounds.</title>
        <authorList>
            <person name="Frantsuzova E."/>
            <person name="Bogun A."/>
            <person name="Delegan Y."/>
        </authorList>
    </citation>
    <scope>NUCLEOTIDE SEQUENCE</scope>
    <source>
        <strain evidence="1">112</strain>
    </source>
</reference>
<sequence>MDVSSRVMDVSSRTDELAGLRRRMAAMSGRPDRPVVETRDPAAGVLPIPEPLSEILPHNGIPRGTVARFDGANSLLVAMIASVTRAGGQVGIVGMPRLSLLSAVEMGADLSRIATIPDPGLDPVEVAAVLLDGMDLVVLGRVGPGTADTVAPSRARVVMGRVRKQSSVLLVAGGAWPGAQLNIEARVLTYRHSPLLSGATDLDSARSGYGRIGGMRLQVTASGRGRQTQSTEVDLLARGQGVDRSVEMVSTTSTRPVLAVAN</sequence>
<accession>A0AAW6R5Y0</accession>
<gene>
    <name evidence="1" type="ORF">QBL07_04900</name>
</gene>
<name>A0AAW6R5Y0_GORRU</name>
<dbReference type="KEGG" id="gru:GCWB2_08565"/>
<dbReference type="AlphaFoldDB" id="A0AAW6R5Y0"/>
<dbReference type="RefSeq" id="WP_005195893.1">
    <property type="nucleotide sequence ID" value="NZ_CP022580.1"/>
</dbReference>
<evidence type="ECO:0008006" key="2">
    <source>
        <dbReference type="Google" id="ProtNLM"/>
    </source>
</evidence>
<evidence type="ECO:0000313" key="1">
    <source>
        <dbReference type="EMBL" id="MDG6780167.1"/>
    </source>
</evidence>
<organism evidence="1">
    <name type="scientific">Gordonia rubripertincta</name>
    <name type="common">Rhodococcus corallinus</name>
    <dbReference type="NCBI Taxonomy" id="36822"/>
    <lineage>
        <taxon>Bacteria</taxon>
        <taxon>Bacillati</taxon>
        <taxon>Actinomycetota</taxon>
        <taxon>Actinomycetes</taxon>
        <taxon>Mycobacteriales</taxon>
        <taxon>Gordoniaceae</taxon>
        <taxon>Gordonia</taxon>
    </lineage>
</organism>
<dbReference type="EMBL" id="JARUXG010000002">
    <property type="protein sequence ID" value="MDG6780167.1"/>
    <property type="molecule type" value="Genomic_DNA"/>
</dbReference>